<organism evidence="2">
    <name type="scientific">Pyricularia oryzae (strain Y34)</name>
    <name type="common">Rice blast fungus</name>
    <name type="synonym">Magnaporthe oryzae</name>
    <dbReference type="NCBI Taxonomy" id="1143189"/>
    <lineage>
        <taxon>Eukaryota</taxon>
        <taxon>Fungi</taxon>
        <taxon>Dikarya</taxon>
        <taxon>Ascomycota</taxon>
        <taxon>Pezizomycotina</taxon>
        <taxon>Sordariomycetes</taxon>
        <taxon>Sordariomycetidae</taxon>
        <taxon>Magnaporthales</taxon>
        <taxon>Pyriculariaceae</taxon>
        <taxon>Pyricularia</taxon>
    </lineage>
</organism>
<name>A0AA97P2P5_PYRO3</name>
<feature type="region of interest" description="Disordered" evidence="1">
    <location>
        <begin position="63"/>
        <end position="122"/>
    </location>
</feature>
<sequence length="122" mass="13614">MTNVTSTTPVKFTRTASAQSRVLPQDETPRPGTSLKTRIAIRLPFGWTTQPFPRPSAITYVDRKLKPGDRSFRPSARTASHQRQKDSERMNNPVGTMGDKDPIGHFRTSDPKACAKPTLHRA</sequence>
<protein>
    <submittedName>
        <fullName evidence="2">Uncharacterized protein</fullName>
    </submittedName>
</protein>
<evidence type="ECO:0000256" key="1">
    <source>
        <dbReference type="SAM" id="MobiDB-lite"/>
    </source>
</evidence>
<gene>
    <name evidence="2" type="ORF">OOU_Y34scaffold00335g3</name>
</gene>
<reference evidence="2" key="1">
    <citation type="journal article" date="2012" name="PLoS Genet.">
        <title>Comparative analysis of the genomes of two field isolates of the rice blast fungus Magnaporthe oryzae.</title>
        <authorList>
            <person name="Xue M."/>
            <person name="Yang J."/>
            <person name="Li Z."/>
            <person name="Hu S."/>
            <person name="Yao N."/>
            <person name="Dean R.A."/>
            <person name="Zhao W."/>
            <person name="Shen M."/>
            <person name="Zhang H."/>
            <person name="Li C."/>
            <person name="Liu L."/>
            <person name="Cao L."/>
            <person name="Xu X."/>
            <person name="Xing Y."/>
            <person name="Hsiang T."/>
            <person name="Zhang Z."/>
            <person name="Xu J.R."/>
            <person name="Peng Y.L."/>
        </authorList>
    </citation>
    <scope>NUCLEOTIDE SEQUENCE</scope>
    <source>
        <strain evidence="2">Y34</strain>
    </source>
</reference>
<accession>A0AA97P2P5</accession>
<dbReference type="EMBL" id="JH792903">
    <property type="protein sequence ID" value="ELQ40830.1"/>
    <property type="molecule type" value="Genomic_DNA"/>
</dbReference>
<feature type="compositionally biased region" description="Basic and acidic residues" evidence="1">
    <location>
        <begin position="98"/>
        <end position="110"/>
    </location>
</feature>
<feature type="compositionally biased region" description="Polar residues" evidence="1">
    <location>
        <begin position="1"/>
        <end position="22"/>
    </location>
</feature>
<proteinExistence type="predicted"/>
<feature type="compositionally biased region" description="Basic and acidic residues" evidence="1">
    <location>
        <begin position="63"/>
        <end position="72"/>
    </location>
</feature>
<evidence type="ECO:0000313" key="2">
    <source>
        <dbReference type="EMBL" id="ELQ40830.1"/>
    </source>
</evidence>
<dbReference type="Proteomes" id="UP000011086">
    <property type="component" value="Unassembled WGS sequence"/>
</dbReference>
<feature type="region of interest" description="Disordered" evidence="1">
    <location>
        <begin position="1"/>
        <end position="35"/>
    </location>
</feature>
<dbReference type="AlphaFoldDB" id="A0AA97P2P5"/>